<evidence type="ECO:0000313" key="6">
    <source>
        <dbReference type="EMBL" id="MCO5975739.1"/>
    </source>
</evidence>
<dbReference type="InterPro" id="IPR027417">
    <property type="entry name" value="P-loop_NTPase"/>
</dbReference>
<feature type="domain" description="IcmF-related" evidence="3">
    <location>
        <begin position="492"/>
        <end position="859"/>
    </location>
</feature>
<feature type="transmembrane region" description="Helical" evidence="1">
    <location>
        <begin position="12"/>
        <end position="30"/>
    </location>
</feature>
<dbReference type="Pfam" id="PF21070">
    <property type="entry name" value="IcmF_helical"/>
    <property type="match status" value="1"/>
</dbReference>
<feature type="transmembrane region" description="Helical" evidence="1">
    <location>
        <begin position="36"/>
        <end position="57"/>
    </location>
</feature>
<comment type="caution">
    <text evidence="6">The sequence shown here is derived from an EMBL/GenBank/DDBJ whole genome shotgun (WGS) entry which is preliminary data.</text>
</comment>
<evidence type="ECO:0000259" key="5">
    <source>
        <dbReference type="Pfam" id="PF21070"/>
    </source>
</evidence>
<organism evidence="6 7">
    <name type="scientific">Ideonella oryzae</name>
    <dbReference type="NCBI Taxonomy" id="2937441"/>
    <lineage>
        <taxon>Bacteria</taxon>
        <taxon>Pseudomonadati</taxon>
        <taxon>Pseudomonadota</taxon>
        <taxon>Betaproteobacteria</taxon>
        <taxon>Burkholderiales</taxon>
        <taxon>Sphaerotilaceae</taxon>
        <taxon>Ideonella</taxon>
    </lineage>
</organism>
<feature type="domain" description="Type VI secretion system IcmF C-terminal" evidence="2">
    <location>
        <begin position="1134"/>
        <end position="1236"/>
    </location>
</feature>
<dbReference type="Pfam" id="PF06761">
    <property type="entry name" value="IcmF-related"/>
    <property type="match status" value="1"/>
</dbReference>
<name>A0ABT1BII8_9BURK</name>
<dbReference type="NCBIfam" id="TIGR03348">
    <property type="entry name" value="VI_IcmF"/>
    <property type="match status" value="1"/>
</dbReference>
<feature type="domain" description="Type VI secretion system component TssM1 helical" evidence="5">
    <location>
        <begin position="1015"/>
        <end position="1103"/>
    </location>
</feature>
<evidence type="ECO:0000259" key="2">
    <source>
        <dbReference type="Pfam" id="PF06744"/>
    </source>
</evidence>
<proteinExistence type="predicted"/>
<evidence type="ECO:0000256" key="1">
    <source>
        <dbReference type="SAM" id="Phobius"/>
    </source>
</evidence>
<evidence type="ECO:0000313" key="7">
    <source>
        <dbReference type="Proteomes" id="UP001204851"/>
    </source>
</evidence>
<dbReference type="InterPro" id="IPR017731">
    <property type="entry name" value="TssM1-like"/>
</dbReference>
<dbReference type="InterPro" id="IPR009612">
    <property type="entry name" value="IcmF-rel"/>
</dbReference>
<evidence type="ECO:0000259" key="3">
    <source>
        <dbReference type="Pfam" id="PF06761"/>
    </source>
</evidence>
<dbReference type="Pfam" id="PF06744">
    <property type="entry name" value="IcmF_C"/>
    <property type="match status" value="1"/>
</dbReference>
<dbReference type="InterPro" id="IPR025743">
    <property type="entry name" value="TssM1_N"/>
</dbReference>
<keyword evidence="7" id="KW-1185">Reference proteome</keyword>
<protein>
    <submittedName>
        <fullName evidence="6">Type VI secretion system membrane subunit TssM</fullName>
    </submittedName>
</protein>
<dbReference type="Pfam" id="PF14331">
    <property type="entry name" value="IcmF-related_N"/>
    <property type="match status" value="1"/>
</dbReference>
<dbReference type="PANTHER" id="PTHR36153:SF1">
    <property type="entry name" value="TYPE VI SECRETION SYSTEM COMPONENT TSSM1"/>
    <property type="match status" value="1"/>
</dbReference>
<dbReference type="SUPFAM" id="SSF52540">
    <property type="entry name" value="P-loop containing nucleoside triphosphate hydrolases"/>
    <property type="match status" value="1"/>
</dbReference>
<dbReference type="InterPro" id="IPR048677">
    <property type="entry name" value="TssM1_hel"/>
</dbReference>
<feature type="domain" description="Type VI secretion system component TssM1 N-terminal" evidence="4">
    <location>
        <begin position="188"/>
        <end position="443"/>
    </location>
</feature>
<dbReference type="PANTHER" id="PTHR36153">
    <property type="entry name" value="INNER MEMBRANE PROTEIN-RELATED"/>
    <property type="match status" value="1"/>
</dbReference>
<keyword evidence="1" id="KW-0472">Membrane</keyword>
<dbReference type="RefSeq" id="WP_252768179.1">
    <property type="nucleotide sequence ID" value="NZ_JAMXMC010000002.1"/>
</dbReference>
<dbReference type="InterPro" id="IPR053156">
    <property type="entry name" value="T6SS_TssM-like"/>
</dbReference>
<keyword evidence="1" id="KW-0812">Transmembrane</keyword>
<feature type="transmembrane region" description="Helical" evidence="1">
    <location>
        <begin position="438"/>
        <end position="459"/>
    </location>
</feature>
<evidence type="ECO:0000259" key="4">
    <source>
        <dbReference type="Pfam" id="PF14331"/>
    </source>
</evidence>
<sequence>MNRFLQLLLDPRVLGVLGLAALAAFLFLGADALQWGLTLAAIVFGLVLLTMAIVWAVRRWRARRAAQRMEQELESTLGETDRSARAGKEGAETAVIRERLVEALKTIKTSKLGQTTGQAALYELPWYMVIGNPAAGKSTAIVQSGLHFPFARGTDNILRGIGGTRNCDWFFTSEGILIDTAGRYAVHEEDRGEWLSFLGMLKRNRPKAPINGILIAASLAELIEAKPDAVIRLAKSLRQRVQELTESLEVFAPVYVVFTKADLIPGFVDFFEDQDAKERERVWGATLAYRPETPVDAVEQFDAHFDELQDGLRELAMARMALNRGRPLSPAVLAFPLEFAAMQNVLRSFVATLFEDNPYQYRPVFRGFYFTSAVQQGVVGDRSRNGVAQRFGLGAPAGPAPTPLQTENGFFLKDLFSKVLFADRQLVRQHASKAKARLRIATFAGGVGVLALALAAWSWSYVGNRQLVQNVQADLDKAIQLQQGQTDLASRLQAMELLQNRVEQLNAWREGHPWSVGLGLYQGEALERKLRAEYFHGVRELMLKPVAQALEGYLGEVNRHAADLKPVKAVDAAVQPVALSASAAQAAASAASAGGGVTTAVAAAPSRYVQASTTDVEDAYKALKTYLMLAERQRMDAGHLTDQITRFWRSWLEDNRGNLPREQMMRSAERMVSFSMANLNDPAYPVLDNNFSLVDQTRENLRRVVQGAPALERVYAEVKARASTRFPPMTVARIVGDAGKDTVLGSQVVSGTFTREAWQGYVNEAFQQAAEHELQSVDWVLKTDSRDDLSLQGSPEDIRRKLTERYKNEYVAEWQRFIQGITVADFTSFDAAVGHMNRLGDKADSPIRKLLSVLYDQTSWDNPSILNERLAKTQQGFVEWFKQSILRMSPSSVELKVDVAGGDKGIPMGPVGREFAVLARWMDARDGGQAPLDGYLQSLSKLRTRFNQMKSQGDPGPASRELMAATLSGSGSELADALKFVDEQMFTGATDSAKATLKPMLVRPLMQSFAVLVPPAETELNRLWTAQVLQPFQQNLAGKYPFDTGSRIEASATEVARVFGPSGAVAKFASESLGPLVTRRGDAITVRQWAEQGVRLRPEFVDGFPAWVAALDGAEGGAATTPTGAAAGPAQSAFQLMPMGAPGFLEYTIEIDGQVLRYRNGAAQWTNFVWPNPGGTPGVRITGVTLDSKTVEVFSAPGAYGFERLVAAAQVSKLADGVRELRWGEGRNAVTVHYRAITMPGASQAASGGSGAPRGKGLRGLNLPALVAGAAPAEATVAQTGAAP</sequence>
<keyword evidence="1" id="KW-1133">Transmembrane helix</keyword>
<reference evidence="6 7" key="1">
    <citation type="submission" date="2022-06" db="EMBL/GenBank/DDBJ databases">
        <title>Ideonella sp. NS12-5 Genome sequencing and assembly.</title>
        <authorList>
            <person name="Jung Y."/>
        </authorList>
    </citation>
    <scope>NUCLEOTIDE SEQUENCE [LARGE SCALE GENOMIC DNA]</scope>
    <source>
        <strain evidence="6 7">NS12-5</strain>
    </source>
</reference>
<gene>
    <name evidence="6" type="primary">tssM</name>
    <name evidence="6" type="ORF">M0L44_03245</name>
</gene>
<dbReference type="Proteomes" id="UP001204851">
    <property type="component" value="Unassembled WGS sequence"/>
</dbReference>
<dbReference type="EMBL" id="JAMXMC010000002">
    <property type="protein sequence ID" value="MCO5975739.1"/>
    <property type="molecule type" value="Genomic_DNA"/>
</dbReference>
<accession>A0ABT1BII8</accession>
<dbReference type="InterPro" id="IPR010623">
    <property type="entry name" value="IcmF_C"/>
</dbReference>